<comment type="similarity">
    <text evidence="6">Belongs to the exbB/tolQ family.</text>
</comment>
<evidence type="ECO:0000313" key="10">
    <source>
        <dbReference type="Proteomes" id="UP001254608"/>
    </source>
</evidence>
<accession>A0ABU2WDA7</accession>
<keyword evidence="3 7" id="KW-0812">Transmembrane</keyword>
<feature type="transmembrane region" description="Helical" evidence="7">
    <location>
        <begin position="20"/>
        <end position="38"/>
    </location>
</feature>
<keyword evidence="6" id="KW-0813">Transport</keyword>
<dbReference type="Pfam" id="PF01618">
    <property type="entry name" value="MotA_ExbB"/>
    <property type="match status" value="1"/>
</dbReference>
<dbReference type="Proteomes" id="UP001254608">
    <property type="component" value="Unassembled WGS sequence"/>
</dbReference>
<evidence type="ECO:0000259" key="8">
    <source>
        <dbReference type="Pfam" id="PF01618"/>
    </source>
</evidence>
<keyword evidence="10" id="KW-1185">Reference proteome</keyword>
<proteinExistence type="inferred from homology"/>
<dbReference type="EMBL" id="JAVRIC010000001">
    <property type="protein sequence ID" value="MDT0495859.1"/>
    <property type="molecule type" value="Genomic_DNA"/>
</dbReference>
<keyword evidence="5 7" id="KW-0472">Membrane</keyword>
<evidence type="ECO:0000256" key="6">
    <source>
        <dbReference type="RuleBase" id="RU004057"/>
    </source>
</evidence>
<evidence type="ECO:0000256" key="1">
    <source>
        <dbReference type="ARBA" id="ARBA00004651"/>
    </source>
</evidence>
<keyword evidence="2" id="KW-1003">Cell membrane</keyword>
<dbReference type="PANTHER" id="PTHR30625:SF18">
    <property type="entry name" value="TONB2 ENERGY TRANSDUCTION SYSTEM INNER MEMBRANE COMPONENT EXBB"/>
    <property type="match status" value="1"/>
</dbReference>
<gene>
    <name evidence="9" type="ORF">RM530_00555</name>
</gene>
<feature type="transmembrane region" description="Helical" evidence="7">
    <location>
        <begin position="91"/>
        <end position="118"/>
    </location>
</feature>
<reference evidence="9 10" key="1">
    <citation type="submission" date="2023-09" db="EMBL/GenBank/DDBJ databases">
        <authorList>
            <person name="Rey-Velasco X."/>
        </authorList>
    </citation>
    <scope>NUCLEOTIDE SEQUENCE [LARGE SCALE GENOMIC DNA]</scope>
    <source>
        <strain evidence="9 10">W345</strain>
    </source>
</reference>
<comment type="caution">
    <text evidence="9">The sequence shown here is derived from an EMBL/GenBank/DDBJ whole genome shotgun (WGS) entry which is preliminary data.</text>
</comment>
<evidence type="ECO:0000256" key="4">
    <source>
        <dbReference type="ARBA" id="ARBA00022989"/>
    </source>
</evidence>
<evidence type="ECO:0000256" key="7">
    <source>
        <dbReference type="SAM" id="Phobius"/>
    </source>
</evidence>
<evidence type="ECO:0000256" key="5">
    <source>
        <dbReference type="ARBA" id="ARBA00023136"/>
    </source>
</evidence>
<dbReference type="InterPro" id="IPR002898">
    <property type="entry name" value="MotA_ExbB_proton_chnl"/>
</dbReference>
<dbReference type="PANTHER" id="PTHR30625">
    <property type="entry name" value="PROTEIN TOLQ"/>
    <property type="match status" value="1"/>
</dbReference>
<comment type="subcellular location">
    <subcellularLocation>
        <location evidence="1">Cell membrane</location>
        <topology evidence="1">Multi-pass membrane protein</topology>
    </subcellularLocation>
    <subcellularLocation>
        <location evidence="6">Membrane</location>
        <topology evidence="6">Multi-pass membrane protein</topology>
    </subcellularLocation>
</comment>
<sequence length="179" mass="19698">MFLLLLDAEAAIAHFFESGGPVLIVIAAVTFLMWALILERFWYLTAPFRNELAEAHERWESRADQSSWYAEAIRGKLISEMRVRIEQNLRLIKVMIALCPLFGLLGTVTGMIDVFTVLSITGGGDAQSMAGGVSRATIPTMAGMVAALSGVFGNIYLSQVVQKRRLNVAEQLPPHHHTA</sequence>
<protein>
    <submittedName>
        <fullName evidence="9">MotA/TolQ/ExbB proton channel family protein</fullName>
    </submittedName>
</protein>
<feature type="transmembrane region" description="Helical" evidence="7">
    <location>
        <begin position="138"/>
        <end position="157"/>
    </location>
</feature>
<dbReference type="InterPro" id="IPR050790">
    <property type="entry name" value="ExbB/TolQ_transport"/>
</dbReference>
<evidence type="ECO:0000256" key="3">
    <source>
        <dbReference type="ARBA" id="ARBA00022692"/>
    </source>
</evidence>
<organism evidence="9 10">
    <name type="scientific">Banduia mediterranea</name>
    <dbReference type="NCBI Taxonomy" id="3075609"/>
    <lineage>
        <taxon>Bacteria</taxon>
        <taxon>Pseudomonadati</taxon>
        <taxon>Pseudomonadota</taxon>
        <taxon>Gammaproteobacteria</taxon>
        <taxon>Nevskiales</taxon>
        <taxon>Algiphilaceae</taxon>
        <taxon>Banduia</taxon>
    </lineage>
</organism>
<keyword evidence="6" id="KW-0653">Protein transport</keyword>
<feature type="domain" description="MotA/TolQ/ExbB proton channel" evidence="8">
    <location>
        <begin position="63"/>
        <end position="164"/>
    </location>
</feature>
<keyword evidence="4 7" id="KW-1133">Transmembrane helix</keyword>
<dbReference type="RefSeq" id="WP_311363251.1">
    <property type="nucleotide sequence ID" value="NZ_JAVRIC010000001.1"/>
</dbReference>
<name>A0ABU2WDA7_9GAMM</name>
<evidence type="ECO:0000256" key="2">
    <source>
        <dbReference type="ARBA" id="ARBA00022475"/>
    </source>
</evidence>
<evidence type="ECO:0000313" key="9">
    <source>
        <dbReference type="EMBL" id="MDT0495859.1"/>
    </source>
</evidence>